<dbReference type="Pfam" id="PF00067">
    <property type="entry name" value="p450"/>
    <property type="match status" value="1"/>
</dbReference>
<dbReference type="PRINTS" id="PR00385">
    <property type="entry name" value="P450"/>
</dbReference>
<dbReference type="InterPro" id="IPR036396">
    <property type="entry name" value="Cyt_P450_sf"/>
</dbReference>
<dbReference type="InterPro" id="IPR017972">
    <property type="entry name" value="Cyt_P450_CS"/>
</dbReference>
<accession>A0ABR1ZHD3</accession>
<evidence type="ECO:0000313" key="2">
    <source>
        <dbReference type="Proteomes" id="UP001396334"/>
    </source>
</evidence>
<gene>
    <name evidence="1" type="ORF">V6N11_074093</name>
</gene>
<dbReference type="PROSITE" id="PS00086">
    <property type="entry name" value="CYTOCHROME_P450"/>
    <property type="match status" value="1"/>
</dbReference>
<dbReference type="PANTHER" id="PTHR47955">
    <property type="entry name" value="CYTOCHROME P450 FAMILY 71 PROTEIN"/>
    <property type="match status" value="1"/>
</dbReference>
<dbReference type="InterPro" id="IPR002401">
    <property type="entry name" value="Cyt_P450_E_grp-I"/>
</dbReference>
<keyword evidence="2" id="KW-1185">Reference proteome</keyword>
<dbReference type="SUPFAM" id="SSF48264">
    <property type="entry name" value="Cytochrome P450"/>
    <property type="match status" value="1"/>
</dbReference>
<name>A0ABR1ZHD3_9ROSI</name>
<dbReference type="Gene3D" id="1.10.630.10">
    <property type="entry name" value="Cytochrome P450"/>
    <property type="match status" value="1"/>
</dbReference>
<proteinExistence type="predicted"/>
<reference evidence="1 2" key="1">
    <citation type="journal article" date="2024" name="G3 (Bethesda)">
        <title>Genome assembly of Hibiscus sabdariffa L. provides insights into metabolisms of medicinal natural products.</title>
        <authorList>
            <person name="Kim T."/>
        </authorList>
    </citation>
    <scope>NUCLEOTIDE SEQUENCE [LARGE SCALE GENOMIC DNA]</scope>
    <source>
        <strain evidence="1">TK-2024</strain>
        <tissue evidence="1">Old leaves</tissue>
    </source>
</reference>
<protein>
    <submittedName>
        <fullName evidence="1">Uncharacterized protein</fullName>
    </submittedName>
</protein>
<sequence>MELSVAKLSNDPLFLSLLLLIPLTIWIWIWLKLHANGREKLNQLPSPPKLPLIGNIHQLGKLPHRSLRDLSRKYGSLLLLQLGHNPTLVVSSADMIKEIVKNHDVAFSGRPRTTAANILLYGCTDVAFASYGEYWRQARKICVTELLSLHRVNSFRFVRDEEVEDTIDKVRRASSNGEAVNLSELLMVVSNNVASRSALSRKYEDEDGKSKFGLLARRLLVLLMSSCVGDMFPYLKWIDVVRGFTSSLKQVNKEMDTYFDQIIEENRSSNDNGERDFLSIILKLQQDGLLDMDLTLDNIKAMILDMLVGGTDTTSTTLEWVMAELMRNPNAMKKLQKEIRDVVGNKSKIDMNDVNQMDYLKCVVKEALRLHPVVPLLVPRQTTSKVNLGGYEIPPNVTVFFNVWAVHRDPELWEKPEEFIPERFENSSGDFKGQDFEYLPFGFGRRGCPGMAFAVAFILHMVANLLYWFDWELTDGENAENLDMDEVYGLTVCKKVPLRVLPIFAKSD</sequence>
<comment type="caution">
    <text evidence="1">The sequence shown here is derived from an EMBL/GenBank/DDBJ whole genome shotgun (WGS) entry which is preliminary data.</text>
</comment>
<evidence type="ECO:0000313" key="1">
    <source>
        <dbReference type="EMBL" id="KAK8479899.1"/>
    </source>
</evidence>
<dbReference type="InterPro" id="IPR001128">
    <property type="entry name" value="Cyt_P450"/>
</dbReference>
<dbReference type="Proteomes" id="UP001396334">
    <property type="component" value="Unassembled WGS sequence"/>
</dbReference>
<dbReference type="CDD" id="cd11072">
    <property type="entry name" value="CYP71-like"/>
    <property type="match status" value="1"/>
</dbReference>
<dbReference type="PANTHER" id="PTHR47955:SF15">
    <property type="entry name" value="CYTOCHROME P450 71A2-LIKE"/>
    <property type="match status" value="1"/>
</dbReference>
<dbReference type="EMBL" id="JBBPBN010001100">
    <property type="protein sequence ID" value="KAK8479899.1"/>
    <property type="molecule type" value="Genomic_DNA"/>
</dbReference>
<dbReference type="PRINTS" id="PR00463">
    <property type="entry name" value="EP450I"/>
</dbReference>
<organism evidence="1 2">
    <name type="scientific">Hibiscus sabdariffa</name>
    <name type="common">roselle</name>
    <dbReference type="NCBI Taxonomy" id="183260"/>
    <lineage>
        <taxon>Eukaryota</taxon>
        <taxon>Viridiplantae</taxon>
        <taxon>Streptophyta</taxon>
        <taxon>Embryophyta</taxon>
        <taxon>Tracheophyta</taxon>
        <taxon>Spermatophyta</taxon>
        <taxon>Magnoliopsida</taxon>
        <taxon>eudicotyledons</taxon>
        <taxon>Gunneridae</taxon>
        <taxon>Pentapetalae</taxon>
        <taxon>rosids</taxon>
        <taxon>malvids</taxon>
        <taxon>Malvales</taxon>
        <taxon>Malvaceae</taxon>
        <taxon>Malvoideae</taxon>
        <taxon>Hibiscus</taxon>
    </lineage>
</organism>